<dbReference type="EMBL" id="BKCJ011038798">
    <property type="protein sequence ID" value="GFC72634.1"/>
    <property type="molecule type" value="Genomic_DNA"/>
</dbReference>
<organism evidence="2">
    <name type="scientific">Tanacetum cinerariifolium</name>
    <name type="common">Dalmatian daisy</name>
    <name type="synonym">Chrysanthemum cinerariifolium</name>
    <dbReference type="NCBI Taxonomy" id="118510"/>
    <lineage>
        <taxon>Eukaryota</taxon>
        <taxon>Viridiplantae</taxon>
        <taxon>Streptophyta</taxon>
        <taxon>Embryophyta</taxon>
        <taxon>Tracheophyta</taxon>
        <taxon>Spermatophyta</taxon>
        <taxon>Magnoliopsida</taxon>
        <taxon>eudicotyledons</taxon>
        <taxon>Gunneridae</taxon>
        <taxon>Pentapetalae</taxon>
        <taxon>asterids</taxon>
        <taxon>campanulids</taxon>
        <taxon>Asterales</taxon>
        <taxon>Asteraceae</taxon>
        <taxon>Asteroideae</taxon>
        <taxon>Anthemideae</taxon>
        <taxon>Anthemidinae</taxon>
        <taxon>Tanacetum</taxon>
    </lineage>
</organism>
<comment type="caution">
    <text evidence="2">The sequence shown here is derived from an EMBL/GenBank/DDBJ whole genome shotgun (WGS) entry which is preliminary data.</text>
</comment>
<protein>
    <submittedName>
        <fullName evidence="2">Uncharacterized protein</fullName>
    </submittedName>
</protein>
<feature type="region of interest" description="Disordered" evidence="1">
    <location>
        <begin position="52"/>
        <end position="90"/>
    </location>
</feature>
<gene>
    <name evidence="2" type="ORF">Tci_844604</name>
</gene>
<sequence>MPTKIVEKGKENTCIASHQCDFGDIQAPNMEAANRKGKEKIEHFGIVLEDTRRESDSHHFQHIQPNIKRSQTMNNDIQGMIKRPDPSSSS</sequence>
<proteinExistence type="predicted"/>
<dbReference type="AlphaFoldDB" id="A0A699QHV1"/>
<evidence type="ECO:0000313" key="2">
    <source>
        <dbReference type="EMBL" id="GFC72634.1"/>
    </source>
</evidence>
<name>A0A699QHV1_TANCI</name>
<accession>A0A699QHV1</accession>
<feature type="compositionally biased region" description="Polar residues" evidence="1">
    <location>
        <begin position="63"/>
        <end position="77"/>
    </location>
</feature>
<evidence type="ECO:0000256" key="1">
    <source>
        <dbReference type="SAM" id="MobiDB-lite"/>
    </source>
</evidence>
<reference evidence="2" key="1">
    <citation type="journal article" date="2019" name="Sci. Rep.">
        <title>Draft genome of Tanacetum cinerariifolium, the natural source of mosquito coil.</title>
        <authorList>
            <person name="Yamashiro T."/>
            <person name="Shiraishi A."/>
            <person name="Satake H."/>
            <person name="Nakayama K."/>
        </authorList>
    </citation>
    <scope>NUCLEOTIDE SEQUENCE</scope>
</reference>